<feature type="transmembrane region" description="Helical" evidence="8">
    <location>
        <begin position="105"/>
        <end position="124"/>
    </location>
</feature>
<feature type="compositionally biased region" description="Polar residues" evidence="7">
    <location>
        <begin position="739"/>
        <end position="749"/>
    </location>
</feature>
<keyword evidence="5" id="KW-0418">Kinase</keyword>
<keyword evidence="4" id="KW-0808">Transferase</keyword>
<evidence type="ECO:0000259" key="10">
    <source>
        <dbReference type="PROSITE" id="PS50110"/>
    </source>
</evidence>
<feature type="compositionally biased region" description="Low complexity" evidence="7">
    <location>
        <begin position="317"/>
        <end position="327"/>
    </location>
</feature>
<keyword evidence="3 6" id="KW-0597">Phosphoprotein</keyword>
<dbReference type="CDD" id="cd00082">
    <property type="entry name" value="HisKA"/>
    <property type="match status" value="1"/>
</dbReference>
<feature type="compositionally biased region" description="Basic and acidic residues" evidence="7">
    <location>
        <begin position="670"/>
        <end position="679"/>
    </location>
</feature>
<name>A0A0G4I941_9ALVE</name>
<feature type="transmembrane region" description="Helical" evidence="8">
    <location>
        <begin position="73"/>
        <end position="93"/>
    </location>
</feature>
<dbReference type="EMBL" id="CDMZ01005711">
    <property type="protein sequence ID" value="CEM53623.1"/>
    <property type="molecule type" value="Genomic_DNA"/>
</dbReference>
<dbReference type="SUPFAM" id="SSF52172">
    <property type="entry name" value="CheY-like"/>
    <property type="match status" value="1"/>
</dbReference>
<dbReference type="Pfam" id="PF02518">
    <property type="entry name" value="HATPase_c"/>
    <property type="match status" value="1"/>
</dbReference>
<feature type="compositionally biased region" description="Basic and acidic residues" evidence="7">
    <location>
        <begin position="720"/>
        <end position="729"/>
    </location>
</feature>
<dbReference type="SMART" id="SM00448">
    <property type="entry name" value="REC"/>
    <property type="match status" value="1"/>
</dbReference>
<evidence type="ECO:0000256" key="1">
    <source>
        <dbReference type="ARBA" id="ARBA00000085"/>
    </source>
</evidence>
<dbReference type="CDD" id="cd17546">
    <property type="entry name" value="REC_hyHK_CKI1_RcsC-like"/>
    <property type="match status" value="1"/>
</dbReference>
<evidence type="ECO:0000259" key="9">
    <source>
        <dbReference type="PROSITE" id="PS50109"/>
    </source>
</evidence>
<dbReference type="InterPro" id="IPR003594">
    <property type="entry name" value="HATPase_dom"/>
</dbReference>
<dbReference type="InterPro" id="IPR011006">
    <property type="entry name" value="CheY-like_superfamily"/>
</dbReference>
<gene>
    <name evidence="11" type="ORF">Cvel_12109</name>
</gene>
<dbReference type="PROSITE" id="PS50110">
    <property type="entry name" value="RESPONSE_REGULATORY"/>
    <property type="match status" value="1"/>
</dbReference>
<dbReference type="InterPro" id="IPR005467">
    <property type="entry name" value="His_kinase_dom"/>
</dbReference>
<protein>
    <recommendedName>
        <fullName evidence="2">histidine kinase</fullName>
        <ecNumber evidence="2">2.7.13.3</ecNumber>
    </recommendedName>
</protein>
<proteinExistence type="predicted"/>
<comment type="catalytic activity">
    <reaction evidence="1">
        <text>ATP + protein L-histidine = ADP + protein N-phospho-L-histidine.</text>
        <dbReference type="EC" id="2.7.13.3"/>
    </reaction>
</comment>
<evidence type="ECO:0000256" key="4">
    <source>
        <dbReference type="ARBA" id="ARBA00022679"/>
    </source>
</evidence>
<keyword evidence="8" id="KW-0472">Membrane</keyword>
<sequence length="954" mass="104410">MRRGVIDSAEYPLRSFHAWRVHAVKQQLARSSTVLITMQLLMYAFFVLFPSIYSFPRDLHGLVVDLNDPVSSFWILIVGSLTSCATCFMASPWIRRRPEESFDMWLNIAMFLEVFVVDVWPLFFDAETRAGYKSTHVVDALWPAAVLSMVDMQSGCHHVLMVLHGLVWTTFHFWICNFELEEAMLTTVPVVTVFVLLTISSRGRMGTLRDCFEIHLLKQEAEDGYKRFLSYMMHEMRNPIGGAMYLLDDLEHSTRQQAATGTISQRQTGRRNTARTYTLKESDSGVPPPPRGGETTSQLSFPLQKRGEVSVGGGSESRGAGDSSSSCGNGGICEGSGAQSARGLEMAFLQRKIRASLEAMKAVCDDVLTLEKVQQRGFEYLVTSCDPIVWMRGLSDLEKISMNTENVKFNVDVEVAEDLCLSFESKALAVAADWIHLRQVAVNFLSNARKFTKAEGVVVLRFQVERLIPSALPQECTLTETPTPQGQSSSAKKSPCRTCCDVVRSSTGLPDPSDVFGWVRITFSVTDTGAGLTATDKENLFLPYSQIRAGELQRGGGSGLGLCISKMFVEAHWGGRVGAESDGPGTGSTFHFSMYAPLVALLKAKRRGSPASLFPFSSFASGQTLQYRNSQPTAVGFDDLSPASLCLGERLLPEGERDSEEEGEGTKNPNDTRKSKVAHEPSISVFATPFRSPRRLQQSARIAGGVLEKTGLGDSNENVSPKEREDSRVSVRGKGAQRPHSSSPTQNGKLNEKRKDATSAPSGSRRHVRSNLQIAASCKGHDLVSAPALPEPELVPAGMPPQMMEQVRAFAGDFDCLVVDDLWICAFGAFRTMERLGFRPWMCLSGERALEVVEMGGAAERVRVVLMDKDMPGIDGPETIRRLKKFFGDKEVGLPTIIGITGEVAGPGMAALRDAGADAVLPKPCRPEALHAELKRLNALPVCQEAIAKDDGAP</sequence>
<dbReference type="Gene3D" id="3.40.50.2300">
    <property type="match status" value="1"/>
</dbReference>
<reference evidence="11" key="1">
    <citation type="submission" date="2014-11" db="EMBL/GenBank/DDBJ databases">
        <authorList>
            <person name="Otto D Thomas"/>
            <person name="Naeem Raeece"/>
        </authorList>
    </citation>
    <scope>NUCLEOTIDE SEQUENCE</scope>
</reference>
<dbReference type="AlphaFoldDB" id="A0A0G4I941"/>
<feature type="region of interest" description="Disordered" evidence="7">
    <location>
        <begin position="256"/>
        <end position="328"/>
    </location>
</feature>
<evidence type="ECO:0000256" key="6">
    <source>
        <dbReference type="PROSITE-ProRule" id="PRU00169"/>
    </source>
</evidence>
<dbReference type="VEuPathDB" id="CryptoDB:Cvel_12109"/>
<dbReference type="PRINTS" id="PR00344">
    <property type="entry name" value="BCTRLSENSOR"/>
</dbReference>
<evidence type="ECO:0000256" key="8">
    <source>
        <dbReference type="SAM" id="Phobius"/>
    </source>
</evidence>
<feature type="domain" description="Response regulatory" evidence="10">
    <location>
        <begin position="815"/>
        <end position="938"/>
    </location>
</feature>
<feature type="transmembrane region" description="Helical" evidence="8">
    <location>
        <begin position="34"/>
        <end position="53"/>
    </location>
</feature>
<dbReference type="PROSITE" id="PS50109">
    <property type="entry name" value="HIS_KIN"/>
    <property type="match status" value="1"/>
</dbReference>
<dbReference type="InterPro" id="IPR036890">
    <property type="entry name" value="HATPase_C_sf"/>
</dbReference>
<dbReference type="InterPro" id="IPR001789">
    <property type="entry name" value="Sig_transdc_resp-reg_receiver"/>
</dbReference>
<dbReference type="SUPFAM" id="SSF55874">
    <property type="entry name" value="ATPase domain of HSP90 chaperone/DNA topoisomerase II/histidine kinase"/>
    <property type="match status" value="1"/>
</dbReference>
<dbReference type="EC" id="2.7.13.3" evidence="2"/>
<feature type="region of interest" description="Disordered" evidence="7">
    <location>
        <begin position="653"/>
        <end position="768"/>
    </location>
</feature>
<evidence type="ECO:0000256" key="5">
    <source>
        <dbReference type="ARBA" id="ARBA00022777"/>
    </source>
</evidence>
<dbReference type="PANTHER" id="PTHR43047:SF64">
    <property type="entry name" value="HISTIDINE KINASE CONTAINING CHEY-HOMOLOGOUS RECEIVER DOMAIN AND PAS DOMAIN-RELATED"/>
    <property type="match status" value="1"/>
</dbReference>
<evidence type="ECO:0000256" key="7">
    <source>
        <dbReference type="SAM" id="MobiDB-lite"/>
    </source>
</evidence>
<dbReference type="PANTHER" id="PTHR43047">
    <property type="entry name" value="TWO-COMPONENT HISTIDINE PROTEIN KINASE"/>
    <property type="match status" value="1"/>
</dbReference>
<keyword evidence="8" id="KW-1133">Transmembrane helix</keyword>
<evidence type="ECO:0000256" key="3">
    <source>
        <dbReference type="ARBA" id="ARBA00022553"/>
    </source>
</evidence>
<dbReference type="GO" id="GO:0000155">
    <property type="term" value="F:phosphorelay sensor kinase activity"/>
    <property type="evidence" value="ECO:0007669"/>
    <property type="project" value="InterPro"/>
</dbReference>
<accession>A0A0G4I941</accession>
<dbReference type="InterPro" id="IPR004358">
    <property type="entry name" value="Sig_transdc_His_kin-like_C"/>
</dbReference>
<organism evidence="11">
    <name type="scientific">Chromera velia CCMP2878</name>
    <dbReference type="NCBI Taxonomy" id="1169474"/>
    <lineage>
        <taxon>Eukaryota</taxon>
        <taxon>Sar</taxon>
        <taxon>Alveolata</taxon>
        <taxon>Colpodellida</taxon>
        <taxon>Chromeraceae</taxon>
        <taxon>Chromera</taxon>
    </lineage>
</organism>
<feature type="compositionally biased region" description="Polar residues" evidence="7">
    <location>
        <begin position="256"/>
        <end position="267"/>
    </location>
</feature>
<feature type="modified residue" description="4-aspartylphosphate" evidence="6">
    <location>
        <position position="868"/>
    </location>
</feature>
<feature type="transmembrane region" description="Helical" evidence="8">
    <location>
        <begin position="183"/>
        <end position="201"/>
    </location>
</feature>
<keyword evidence="8" id="KW-0812">Transmembrane</keyword>
<evidence type="ECO:0000313" key="11">
    <source>
        <dbReference type="EMBL" id="CEM53623.1"/>
    </source>
</evidence>
<dbReference type="SMART" id="SM00387">
    <property type="entry name" value="HATPase_c"/>
    <property type="match status" value="1"/>
</dbReference>
<dbReference type="Gene3D" id="3.30.565.10">
    <property type="entry name" value="Histidine kinase-like ATPase, C-terminal domain"/>
    <property type="match status" value="1"/>
</dbReference>
<dbReference type="InterPro" id="IPR003661">
    <property type="entry name" value="HisK_dim/P_dom"/>
</dbReference>
<dbReference type="Pfam" id="PF00072">
    <property type="entry name" value="Response_reg"/>
    <property type="match status" value="1"/>
</dbReference>
<dbReference type="PhylomeDB" id="A0A0G4I941"/>
<feature type="transmembrane region" description="Helical" evidence="8">
    <location>
        <begin position="157"/>
        <end position="176"/>
    </location>
</feature>
<evidence type="ECO:0000256" key="2">
    <source>
        <dbReference type="ARBA" id="ARBA00012438"/>
    </source>
</evidence>
<feature type="domain" description="Histidine kinase" evidence="9">
    <location>
        <begin position="418"/>
        <end position="598"/>
    </location>
</feature>